<dbReference type="EMBL" id="GBXM01091048">
    <property type="protein sequence ID" value="JAH17529.1"/>
    <property type="molecule type" value="Transcribed_RNA"/>
</dbReference>
<name>A0A0E9QL68_ANGAN</name>
<reference evidence="2" key="1">
    <citation type="submission" date="2014-11" db="EMBL/GenBank/DDBJ databases">
        <authorList>
            <person name="Amaro Gonzalez C."/>
        </authorList>
    </citation>
    <scope>NUCLEOTIDE SEQUENCE</scope>
</reference>
<accession>A0A0E9QL68</accession>
<feature type="region of interest" description="Disordered" evidence="1">
    <location>
        <begin position="1"/>
        <end position="29"/>
    </location>
</feature>
<organism evidence="2">
    <name type="scientific">Anguilla anguilla</name>
    <name type="common">European freshwater eel</name>
    <name type="synonym">Muraena anguilla</name>
    <dbReference type="NCBI Taxonomy" id="7936"/>
    <lineage>
        <taxon>Eukaryota</taxon>
        <taxon>Metazoa</taxon>
        <taxon>Chordata</taxon>
        <taxon>Craniata</taxon>
        <taxon>Vertebrata</taxon>
        <taxon>Euteleostomi</taxon>
        <taxon>Actinopterygii</taxon>
        <taxon>Neopterygii</taxon>
        <taxon>Teleostei</taxon>
        <taxon>Anguilliformes</taxon>
        <taxon>Anguillidae</taxon>
        <taxon>Anguilla</taxon>
    </lineage>
</organism>
<sequence length="29" mass="2697">MRSGHSESPQGPQCEAGAAACAPGAGATP</sequence>
<protein>
    <submittedName>
        <fullName evidence="2">Uncharacterized protein</fullName>
    </submittedName>
</protein>
<proteinExistence type="predicted"/>
<dbReference type="AlphaFoldDB" id="A0A0E9QL68"/>
<evidence type="ECO:0000256" key="1">
    <source>
        <dbReference type="SAM" id="MobiDB-lite"/>
    </source>
</evidence>
<feature type="compositionally biased region" description="Low complexity" evidence="1">
    <location>
        <begin position="9"/>
        <end position="29"/>
    </location>
</feature>
<reference evidence="2" key="2">
    <citation type="journal article" date="2015" name="Fish Shellfish Immunol.">
        <title>Early steps in the European eel (Anguilla anguilla)-Vibrio vulnificus interaction in the gills: Role of the RtxA13 toxin.</title>
        <authorList>
            <person name="Callol A."/>
            <person name="Pajuelo D."/>
            <person name="Ebbesson L."/>
            <person name="Teles M."/>
            <person name="MacKenzie S."/>
            <person name="Amaro C."/>
        </authorList>
    </citation>
    <scope>NUCLEOTIDE SEQUENCE</scope>
</reference>
<evidence type="ECO:0000313" key="2">
    <source>
        <dbReference type="EMBL" id="JAH17529.1"/>
    </source>
</evidence>